<dbReference type="Pfam" id="PF13350">
    <property type="entry name" value="Y_phosphatase3"/>
    <property type="match status" value="1"/>
</dbReference>
<protein>
    <submittedName>
        <fullName evidence="2">Protein-tyrosine-phosphatase</fullName>
    </submittedName>
</protein>
<dbReference type="PANTHER" id="PTHR31126:SF1">
    <property type="entry name" value="TYROSINE SPECIFIC PROTEIN PHOSPHATASES DOMAIN-CONTAINING PROTEIN"/>
    <property type="match status" value="1"/>
</dbReference>
<keyword evidence="3" id="KW-1185">Reference proteome</keyword>
<organism evidence="2 3">
    <name type="scientific">Acidiferrimicrobium australe</name>
    <dbReference type="NCBI Taxonomy" id="2664430"/>
    <lineage>
        <taxon>Bacteria</taxon>
        <taxon>Bacillati</taxon>
        <taxon>Actinomycetota</taxon>
        <taxon>Acidimicrobiia</taxon>
        <taxon>Acidimicrobiales</taxon>
        <taxon>Acidimicrobiaceae</taxon>
        <taxon>Acidiferrimicrobium</taxon>
    </lineage>
</organism>
<dbReference type="SUPFAM" id="SSF52799">
    <property type="entry name" value="(Phosphotyrosine protein) phosphatases II"/>
    <property type="match status" value="1"/>
</dbReference>
<dbReference type="InterPro" id="IPR026893">
    <property type="entry name" value="Tyr/Ser_Pase_IphP-type"/>
</dbReference>
<evidence type="ECO:0000256" key="1">
    <source>
        <dbReference type="ARBA" id="ARBA00009580"/>
    </source>
</evidence>
<dbReference type="Gene3D" id="3.90.190.10">
    <property type="entry name" value="Protein tyrosine phosphatase superfamily"/>
    <property type="match status" value="1"/>
</dbReference>
<name>A0ABW9QSL0_9ACTN</name>
<gene>
    <name evidence="2" type="ORF">GHK86_08805</name>
</gene>
<proteinExistence type="inferred from homology"/>
<reference evidence="2 3" key="1">
    <citation type="submission" date="2019-11" db="EMBL/GenBank/DDBJ databases">
        <title>Acidiferrimicrobium australis gen. nov., sp. nov., an acidophilic and obligately heterotrophic, member of the Actinobacteria that catalyses dissimilatory oxido- reduction of iron isolated from metal-rich acidic water in Chile.</title>
        <authorList>
            <person name="Gonzalez D."/>
            <person name="Huber K."/>
            <person name="Hedrich S."/>
            <person name="Rojas-Villalobos C."/>
            <person name="Quatrini R."/>
            <person name="Dinamarca M.A."/>
            <person name="Schwarz A."/>
            <person name="Canales C."/>
            <person name="Nancucheo I."/>
        </authorList>
    </citation>
    <scope>NUCLEOTIDE SEQUENCE [LARGE SCALE GENOMIC DNA]</scope>
    <source>
        <strain evidence="2 3">USS-CCA1</strain>
    </source>
</reference>
<feature type="non-terminal residue" evidence="2">
    <location>
        <position position="1"/>
    </location>
</feature>
<evidence type="ECO:0000313" key="3">
    <source>
        <dbReference type="Proteomes" id="UP000437736"/>
    </source>
</evidence>
<sequence>RGAGGRPVRWRVLFRADGLHRLTDPDRDSLRALGLRTVIDLRTRDEVTERGRVPDHDGLDYHHLPMLDVLPPDDELPRWERFEHVAAEYRRMLAEGAPTVAQVLALLADGERYPAVYHCFAGKDRTGILTALVLELLGVADDDIVADYALSQVGMQRMLAQLRARYPERSAEIDASAAAIASADPATMATFLAAFRAEHGGADAFAAALGLPGIADRLRALLLEPA</sequence>
<evidence type="ECO:0000313" key="2">
    <source>
        <dbReference type="EMBL" id="MST32819.1"/>
    </source>
</evidence>
<dbReference type="InterPro" id="IPR029021">
    <property type="entry name" value="Prot-tyrosine_phosphatase-like"/>
</dbReference>
<accession>A0ABW9QSL0</accession>
<dbReference type="Proteomes" id="UP000437736">
    <property type="component" value="Unassembled WGS sequence"/>
</dbReference>
<dbReference type="PANTHER" id="PTHR31126">
    <property type="entry name" value="TYROSINE-PROTEIN PHOSPHATASE"/>
    <property type="match status" value="1"/>
</dbReference>
<comment type="caution">
    <text evidence="2">The sequence shown here is derived from an EMBL/GenBank/DDBJ whole genome shotgun (WGS) entry which is preliminary data.</text>
</comment>
<comment type="similarity">
    <text evidence="1">Belongs to the protein-tyrosine phosphatase family.</text>
</comment>
<dbReference type="EMBL" id="WJHE01000399">
    <property type="protein sequence ID" value="MST32819.1"/>
    <property type="molecule type" value="Genomic_DNA"/>
</dbReference>